<gene>
    <name evidence="2" type="ORF">D3093_35270</name>
</gene>
<dbReference type="KEGG" id="aare:D3093_35270"/>
<reference evidence="2 3" key="1">
    <citation type="submission" date="2018-09" db="EMBL/GenBank/DDBJ databases">
        <title>Whole genome based analysis of evolution and adaptive divergence in Indian and Brazilian strains of Azospirillum brasilense.</title>
        <authorList>
            <person name="Singh C."/>
            <person name="Tripathi A.K."/>
        </authorList>
    </citation>
    <scope>NUCLEOTIDE SEQUENCE [LARGE SCALE GENOMIC DNA]</scope>
    <source>
        <strain evidence="2 3">MTCC4035</strain>
        <plasmid evidence="2 3">p7</plasmid>
    </source>
</reference>
<sequence>MNVTMSGNVAEQIGAEVGKTCITAYMAPTPPLVLLRTETLAQAKTRGAPIYKLGRAGKTEEALSHITCIAPFWTVQEKRASIEPKAFEIRDGVLIVELPDSFIRPEYLTGAEVAAPVNQREWNPPLVPPSGIEPMLVEPAHIPSVFSHPQDGGVVQAPAQTVVEAPPSTPDDTIIQPDQTQPVEGHDDHIPEATPPETVKVADLDFPASAESLVTAQEPDEVADVQETESHITDNVPAPVKSPTMVPTLEDRLYDHLLLLAREGKPCPDNQALASALKSNPNSISATLSMMKSRGRVSVSYVSAEGKRSSDVVRGWQRVFTMVADKATTAGPQPASVVEAAVESNAPPVAPAPPPSKTVAPAASPRRVPLTPSKGRQLSEAELELQEVVGARKPVAPAPDVDADFEYLRDKKVPVVRVPSNKTHPFRLNDRPATAAEITARATRVRQLSGGR</sequence>
<evidence type="ECO:0000313" key="3">
    <source>
        <dbReference type="Proteomes" id="UP000298595"/>
    </source>
</evidence>
<feature type="region of interest" description="Disordered" evidence="1">
    <location>
        <begin position="165"/>
        <end position="186"/>
    </location>
</feature>
<dbReference type="Proteomes" id="UP000298595">
    <property type="component" value="Plasmid p7"/>
</dbReference>
<keyword evidence="2" id="KW-0614">Plasmid</keyword>
<geneLocation type="plasmid" evidence="2 3">
    <name>p7</name>
</geneLocation>
<feature type="compositionally biased region" description="Acidic residues" evidence="1">
    <location>
        <begin position="218"/>
        <end position="227"/>
    </location>
</feature>
<name>A0A4D8PUL0_9PROT</name>
<dbReference type="EMBL" id="CP032328">
    <property type="protein sequence ID" value="QCO00508.1"/>
    <property type="molecule type" value="Genomic_DNA"/>
</dbReference>
<feature type="region of interest" description="Disordered" evidence="1">
    <location>
        <begin position="345"/>
        <end position="376"/>
    </location>
</feature>
<evidence type="ECO:0000313" key="2">
    <source>
        <dbReference type="EMBL" id="QCO00508.1"/>
    </source>
</evidence>
<dbReference type="AlphaFoldDB" id="A0A4D8PUL0"/>
<evidence type="ECO:0000256" key="1">
    <source>
        <dbReference type="SAM" id="MobiDB-lite"/>
    </source>
</evidence>
<proteinExistence type="predicted"/>
<organism evidence="2 3">
    <name type="scientific">Azospirillum argentinense</name>
    <dbReference type="NCBI Taxonomy" id="2970906"/>
    <lineage>
        <taxon>Bacteria</taxon>
        <taxon>Pseudomonadati</taxon>
        <taxon>Pseudomonadota</taxon>
        <taxon>Alphaproteobacteria</taxon>
        <taxon>Rhodospirillales</taxon>
        <taxon>Azospirillaceae</taxon>
        <taxon>Azospirillum</taxon>
    </lineage>
</organism>
<feature type="region of interest" description="Disordered" evidence="1">
    <location>
        <begin position="218"/>
        <end position="244"/>
    </location>
</feature>
<accession>A0A4D8PUL0</accession>
<protein>
    <submittedName>
        <fullName evidence="2">Uncharacterized protein</fullName>
    </submittedName>
</protein>